<sequence>AWPQTQPKSIAATAELARAVGAEVIIVHLPRLRERAYVRWLRNDLRAWQRAHPNPVVAVENMPLKWIRWWPIAPLDLWRMNRLEEWGAFPHLNLDTTHLATKGLDPLMVYERLRQRVVHVHLSNARREGRRIREHRCLEDGFLPLGAFLDRLAQDGYDGIVTVELEPKSLEAEDEEKVRSHLRQQIVFCRQHGGV</sequence>
<feature type="non-terminal residue" evidence="2">
    <location>
        <position position="1"/>
    </location>
</feature>
<gene>
    <name evidence="2" type="ORF">S01H1_81853</name>
</gene>
<dbReference type="Pfam" id="PF01261">
    <property type="entry name" value="AP_endonuc_2"/>
    <property type="match status" value="1"/>
</dbReference>
<dbReference type="InterPro" id="IPR036237">
    <property type="entry name" value="Xyl_isomerase-like_sf"/>
</dbReference>
<dbReference type="InterPro" id="IPR013022">
    <property type="entry name" value="Xyl_isomerase-like_TIM-brl"/>
</dbReference>
<name>X0XR13_9ZZZZ</name>
<dbReference type="SUPFAM" id="SSF51658">
    <property type="entry name" value="Xylose isomerase-like"/>
    <property type="match status" value="1"/>
</dbReference>
<protein>
    <recommendedName>
        <fullName evidence="1">Xylose isomerase-like TIM barrel domain-containing protein</fullName>
    </recommendedName>
</protein>
<dbReference type="InterPro" id="IPR050312">
    <property type="entry name" value="IolE/XylAMocC-like"/>
</dbReference>
<evidence type="ECO:0000313" key="2">
    <source>
        <dbReference type="EMBL" id="GAG45695.1"/>
    </source>
</evidence>
<organism evidence="2">
    <name type="scientific">marine sediment metagenome</name>
    <dbReference type="NCBI Taxonomy" id="412755"/>
    <lineage>
        <taxon>unclassified sequences</taxon>
        <taxon>metagenomes</taxon>
        <taxon>ecological metagenomes</taxon>
    </lineage>
</organism>
<comment type="caution">
    <text evidence="2">The sequence shown here is derived from an EMBL/GenBank/DDBJ whole genome shotgun (WGS) entry which is preliminary data.</text>
</comment>
<dbReference type="EMBL" id="BARS01055440">
    <property type="protein sequence ID" value="GAG45695.1"/>
    <property type="molecule type" value="Genomic_DNA"/>
</dbReference>
<dbReference type="PANTHER" id="PTHR12110">
    <property type="entry name" value="HYDROXYPYRUVATE ISOMERASE"/>
    <property type="match status" value="1"/>
</dbReference>
<reference evidence="2" key="1">
    <citation type="journal article" date="2014" name="Front. Microbiol.">
        <title>High frequency of phylogenetically diverse reductive dehalogenase-homologous genes in deep subseafloor sedimentary metagenomes.</title>
        <authorList>
            <person name="Kawai M."/>
            <person name="Futagami T."/>
            <person name="Toyoda A."/>
            <person name="Takaki Y."/>
            <person name="Nishi S."/>
            <person name="Hori S."/>
            <person name="Arai W."/>
            <person name="Tsubouchi T."/>
            <person name="Morono Y."/>
            <person name="Uchiyama I."/>
            <person name="Ito T."/>
            <person name="Fujiyama A."/>
            <person name="Inagaki F."/>
            <person name="Takami H."/>
        </authorList>
    </citation>
    <scope>NUCLEOTIDE SEQUENCE</scope>
    <source>
        <strain evidence="2">Expedition CK06-06</strain>
    </source>
</reference>
<dbReference type="AlphaFoldDB" id="X0XR13"/>
<dbReference type="Gene3D" id="3.20.20.150">
    <property type="entry name" value="Divalent-metal-dependent TIM barrel enzymes"/>
    <property type="match status" value="1"/>
</dbReference>
<proteinExistence type="predicted"/>
<evidence type="ECO:0000259" key="1">
    <source>
        <dbReference type="Pfam" id="PF01261"/>
    </source>
</evidence>
<accession>X0XR13</accession>
<dbReference type="PANTHER" id="PTHR12110:SF41">
    <property type="entry name" value="INOSOSE DEHYDRATASE"/>
    <property type="match status" value="1"/>
</dbReference>
<feature type="domain" description="Xylose isomerase-like TIM barrel" evidence="1">
    <location>
        <begin position="10"/>
        <end position="176"/>
    </location>
</feature>